<feature type="transmembrane region" description="Helical" evidence="6">
    <location>
        <begin position="122"/>
        <end position="150"/>
    </location>
</feature>
<evidence type="ECO:0000313" key="8">
    <source>
        <dbReference type="EMBL" id="OTA21483.1"/>
    </source>
</evidence>
<proteinExistence type="predicted"/>
<comment type="caution">
    <text evidence="8">The sequence shown here is derived from an EMBL/GenBank/DDBJ whole genome shotgun (WGS) entry which is preliminary data.</text>
</comment>
<dbReference type="OrthoDB" id="4018688at2759"/>
<comment type="subcellular location">
    <subcellularLocation>
        <location evidence="1">Membrane</location>
        <topology evidence="1">Multi-pass membrane protein</topology>
    </subcellularLocation>
</comment>
<organism evidence="8 9">
    <name type="scientific">Hortaea werneckii EXF-2000</name>
    <dbReference type="NCBI Taxonomy" id="1157616"/>
    <lineage>
        <taxon>Eukaryota</taxon>
        <taxon>Fungi</taxon>
        <taxon>Dikarya</taxon>
        <taxon>Ascomycota</taxon>
        <taxon>Pezizomycotina</taxon>
        <taxon>Dothideomycetes</taxon>
        <taxon>Dothideomycetidae</taxon>
        <taxon>Mycosphaerellales</taxon>
        <taxon>Teratosphaeriaceae</taxon>
        <taxon>Hortaea</taxon>
    </lineage>
</organism>
<evidence type="ECO:0000256" key="2">
    <source>
        <dbReference type="ARBA" id="ARBA00022692"/>
    </source>
</evidence>
<dbReference type="PANTHER" id="PTHR23502:SF30">
    <property type="entry name" value="TRANSPORTER, PUTATIVE (AFU_ORTHOLOGUE AFUA_8G04702)-RELATED"/>
    <property type="match status" value="1"/>
</dbReference>
<feature type="region of interest" description="Disordered" evidence="5">
    <location>
        <begin position="544"/>
        <end position="609"/>
    </location>
</feature>
<keyword evidence="4 6" id="KW-0472">Membrane</keyword>
<dbReference type="InterPro" id="IPR036259">
    <property type="entry name" value="MFS_trans_sf"/>
</dbReference>
<evidence type="ECO:0000256" key="6">
    <source>
        <dbReference type="SAM" id="Phobius"/>
    </source>
</evidence>
<reference evidence="8 9" key="1">
    <citation type="submission" date="2017-01" db="EMBL/GenBank/DDBJ databases">
        <title>The recent genome duplication of the halophilic yeast Hortaea werneckii: insights from long-read sequencing.</title>
        <authorList>
            <person name="Sinha S."/>
            <person name="Flibotte S."/>
            <person name="Neira M."/>
            <person name="Lenassi M."/>
            <person name="Gostincar C."/>
            <person name="Stajich J.E."/>
            <person name="Nislow C.E."/>
        </authorList>
    </citation>
    <scope>NUCLEOTIDE SEQUENCE [LARGE SCALE GENOMIC DNA]</scope>
    <source>
        <strain evidence="8 9">EXF-2000</strain>
    </source>
</reference>
<feature type="transmembrane region" description="Helical" evidence="6">
    <location>
        <begin position="53"/>
        <end position="76"/>
    </location>
</feature>
<dbReference type="InterPro" id="IPR002828">
    <property type="entry name" value="SurE-like_Pase/nucleotidase"/>
</dbReference>
<sequence>MPYRCILSLRPLSWPVIFYAGFSYGSYLIWFNVLNATASLILGGAPYNFSSSMVGLSYLSCLLGVIAAALYTGYFSDWMALKLARRNNGIFEPEHRLWGFALPTLVLPASLILWGVGAAHGVHWFGLIVAMFGTAFCNTAGITLSVNYLVDSYHEISGDGMTTVMLIRNTMSFAIGYAITPWVDDLGYEGCFISAAFVGLAIGAVFLLMTWRGKHLREMHRTRCWDLVQRHIDMAINILVGNDDGFGSAQMIETVRLLRESGHNVVAVAPVDNQSGMGGRSVFSDLPELATASEYDIVPAGSPALGRAPFIDGVWYYNGTPAACAFVGLDYVLPNFANFTTPDLVVAGPNYGDNLGAFLYTLSGTAGYTYSSVGRGIPAIAFSGGNGEQRSYSWINETTESGYPDPATIQAQLAVDVVNTLVNNTTPGQPLLPQGYGLSVNTPYITSLSNDSCVSPPFVQTRLTGGAITDIAAYNETTQTFHYEPIVPEGGINACINGDCSLPGETEVVEDGCYGSVSVFTVDYSAPLGEATTNIRQRLTPLVSFQDGGNETDTDASATSSSSAAAGSTSTAGGYGWGGKGSKHFGNGWGKGPQHGPPSRHHWNPRYVN</sequence>
<dbReference type="STRING" id="1157616.A0A1Z5SMA0"/>
<dbReference type="SUPFAM" id="SSF64167">
    <property type="entry name" value="SurE-like"/>
    <property type="match status" value="1"/>
</dbReference>
<dbReference type="VEuPathDB" id="FungiDB:BTJ68_15238"/>
<keyword evidence="9" id="KW-1185">Reference proteome</keyword>
<gene>
    <name evidence="8" type="ORF">BTJ68_15238</name>
</gene>
<dbReference type="Gene3D" id="1.20.1250.20">
    <property type="entry name" value="MFS general substrate transporter like domains"/>
    <property type="match status" value="1"/>
</dbReference>
<dbReference type="Proteomes" id="UP000194280">
    <property type="component" value="Unassembled WGS sequence"/>
</dbReference>
<dbReference type="Gene3D" id="3.40.1210.10">
    <property type="entry name" value="Survival protein SurE-like phosphatase/nucleotidase"/>
    <property type="match status" value="1"/>
</dbReference>
<dbReference type="GO" id="GO:0016787">
    <property type="term" value="F:hydrolase activity"/>
    <property type="evidence" value="ECO:0007669"/>
    <property type="project" value="InterPro"/>
</dbReference>
<dbReference type="PANTHER" id="PTHR23502">
    <property type="entry name" value="MAJOR FACILITATOR SUPERFAMILY"/>
    <property type="match status" value="1"/>
</dbReference>
<protein>
    <recommendedName>
        <fullName evidence="7">Survival protein SurE-like phosphatase/nucleotidase domain-containing protein</fullName>
    </recommendedName>
</protein>
<feature type="compositionally biased region" description="Low complexity" evidence="5">
    <location>
        <begin position="556"/>
        <end position="572"/>
    </location>
</feature>
<name>A0A1Z5SMA0_HORWE</name>
<feature type="transmembrane region" description="Helical" evidence="6">
    <location>
        <begin position="192"/>
        <end position="211"/>
    </location>
</feature>
<dbReference type="GO" id="GO:0022857">
    <property type="term" value="F:transmembrane transporter activity"/>
    <property type="evidence" value="ECO:0007669"/>
    <property type="project" value="TreeGrafter"/>
</dbReference>
<feature type="domain" description="Survival protein SurE-like phosphatase/nucleotidase" evidence="7">
    <location>
        <begin position="238"/>
        <end position="447"/>
    </location>
</feature>
<feature type="transmembrane region" description="Helical" evidence="6">
    <location>
        <begin position="97"/>
        <end position="116"/>
    </location>
</feature>
<evidence type="ECO:0000256" key="4">
    <source>
        <dbReference type="ARBA" id="ARBA00023136"/>
    </source>
</evidence>
<dbReference type="GO" id="GO:0005886">
    <property type="term" value="C:plasma membrane"/>
    <property type="evidence" value="ECO:0007669"/>
    <property type="project" value="TreeGrafter"/>
</dbReference>
<keyword evidence="2 6" id="KW-0812">Transmembrane</keyword>
<evidence type="ECO:0000256" key="3">
    <source>
        <dbReference type="ARBA" id="ARBA00022989"/>
    </source>
</evidence>
<dbReference type="Pfam" id="PF01975">
    <property type="entry name" value="SurE"/>
    <property type="match status" value="1"/>
</dbReference>
<dbReference type="InterPro" id="IPR036523">
    <property type="entry name" value="SurE-like_sf"/>
</dbReference>
<dbReference type="EMBL" id="MUNK01000422">
    <property type="protein sequence ID" value="OTA21483.1"/>
    <property type="molecule type" value="Genomic_DNA"/>
</dbReference>
<keyword evidence="3 6" id="KW-1133">Transmembrane helix</keyword>
<dbReference type="InParanoid" id="A0A1Z5SMA0"/>
<feature type="compositionally biased region" description="Basic residues" evidence="5">
    <location>
        <begin position="598"/>
        <end position="609"/>
    </location>
</feature>
<evidence type="ECO:0000256" key="1">
    <source>
        <dbReference type="ARBA" id="ARBA00004141"/>
    </source>
</evidence>
<feature type="transmembrane region" description="Helical" evidence="6">
    <location>
        <begin position="162"/>
        <end position="180"/>
    </location>
</feature>
<evidence type="ECO:0000259" key="7">
    <source>
        <dbReference type="Pfam" id="PF01975"/>
    </source>
</evidence>
<evidence type="ECO:0000313" key="9">
    <source>
        <dbReference type="Proteomes" id="UP000194280"/>
    </source>
</evidence>
<dbReference type="AlphaFoldDB" id="A0A1Z5SMA0"/>
<accession>A0A1Z5SMA0</accession>
<feature type="transmembrane region" description="Helical" evidence="6">
    <location>
        <begin position="12"/>
        <end position="33"/>
    </location>
</feature>
<dbReference type="SUPFAM" id="SSF103473">
    <property type="entry name" value="MFS general substrate transporter"/>
    <property type="match status" value="1"/>
</dbReference>
<evidence type="ECO:0000256" key="5">
    <source>
        <dbReference type="SAM" id="MobiDB-lite"/>
    </source>
</evidence>